<keyword evidence="4 9" id="KW-0732">Signal</keyword>
<organism evidence="10 11">
    <name type="scientific">Actinocorallia herbida</name>
    <dbReference type="NCBI Taxonomy" id="58109"/>
    <lineage>
        <taxon>Bacteria</taxon>
        <taxon>Bacillati</taxon>
        <taxon>Actinomycetota</taxon>
        <taxon>Actinomycetes</taxon>
        <taxon>Streptosporangiales</taxon>
        <taxon>Thermomonosporaceae</taxon>
        <taxon>Actinocorallia</taxon>
    </lineage>
</organism>
<dbReference type="InterPro" id="IPR029058">
    <property type="entry name" value="AB_hydrolase_fold"/>
</dbReference>
<dbReference type="PANTHER" id="PTHR33938:SF15">
    <property type="entry name" value="FERULOYL ESTERASE B-RELATED"/>
    <property type="match status" value="1"/>
</dbReference>
<dbReference type="AlphaFoldDB" id="A0A3N1CXS4"/>
<sequence length="551" mass="58346">MKRYLMATAVTALAAAGLGLLHGLAPAAADPGADRARVIVPRAAARCAALEGVRVAAADIGLPTRGGEIGSATLTAADPARGRPEFCLVQGKVRGFDPTAPDIVLQLNLPTSWNRKSAQFGGAGFNGTVVTGLDVAPGLGSTDPAQGQPPINRGYATFGSDGGTAVSGPTGSFALNGEALANWSGESVKRTRDAAIEIVHRYYGKQPDKQYYVGASKGGHEGLVAAQRYGDDYDGIIAYYPAVANQAMVLAYYRMWEQAYGRPGGYLDPAEQRLVSDAVYGTCDGLDGAVDGLISNVRGCDTAFSVESLRCQDGTTGSDDCLSPTQIETLRTAASRYGFAFPMANGVTGIGAFPVLRGGDLAPLLLDGEGNGEASVYRALFDPEIRYFIQQDADGSSADFDYRKYEKRIKELSRLLDTTDPDLDGFARDGGKLIIVQGTTDMLVPQTLTDAYYEALADRYGPSIRRFVRYYVQPGYAHGPGRFDLAWDSLSALDAWASRGKPPTGPVATDATSGAGHRTRPLCEYPRWPKYRGRGDVGEAANFTCAGGGRH</sequence>
<feature type="region of interest" description="Disordered" evidence="8">
    <location>
        <begin position="499"/>
        <end position="518"/>
    </location>
</feature>
<keyword evidence="6" id="KW-0106">Calcium</keyword>
<keyword evidence="2" id="KW-0719">Serine esterase</keyword>
<gene>
    <name evidence="10" type="ORF">EDD29_3662</name>
</gene>
<keyword evidence="5" id="KW-0378">Hydrolase</keyword>
<evidence type="ECO:0000256" key="4">
    <source>
        <dbReference type="ARBA" id="ARBA00022729"/>
    </source>
</evidence>
<name>A0A3N1CXS4_9ACTN</name>
<keyword evidence="3" id="KW-0479">Metal-binding</keyword>
<proteinExistence type="inferred from homology"/>
<dbReference type="InterPro" id="IPR011118">
    <property type="entry name" value="Tannase/feruloyl_esterase"/>
</dbReference>
<dbReference type="SUPFAM" id="SSF53474">
    <property type="entry name" value="alpha/beta-Hydrolases"/>
    <property type="match status" value="1"/>
</dbReference>
<dbReference type="Pfam" id="PF07519">
    <property type="entry name" value="Tannase"/>
    <property type="match status" value="1"/>
</dbReference>
<dbReference type="Gene3D" id="3.40.50.1820">
    <property type="entry name" value="alpha/beta hydrolase"/>
    <property type="match status" value="1"/>
</dbReference>
<keyword evidence="11" id="KW-1185">Reference proteome</keyword>
<evidence type="ECO:0000256" key="2">
    <source>
        <dbReference type="ARBA" id="ARBA00022487"/>
    </source>
</evidence>
<dbReference type="OrthoDB" id="176867at2"/>
<dbReference type="Proteomes" id="UP000272400">
    <property type="component" value="Unassembled WGS sequence"/>
</dbReference>
<evidence type="ECO:0000256" key="5">
    <source>
        <dbReference type="ARBA" id="ARBA00022801"/>
    </source>
</evidence>
<dbReference type="RefSeq" id="WP_123665532.1">
    <property type="nucleotide sequence ID" value="NZ_RJKE01000001.1"/>
</dbReference>
<feature type="signal peptide" evidence="9">
    <location>
        <begin position="1"/>
        <end position="27"/>
    </location>
</feature>
<dbReference type="PANTHER" id="PTHR33938">
    <property type="entry name" value="FERULOYL ESTERASE B-RELATED"/>
    <property type="match status" value="1"/>
</dbReference>
<dbReference type="EMBL" id="RJKE01000001">
    <property type="protein sequence ID" value="ROO86099.1"/>
    <property type="molecule type" value="Genomic_DNA"/>
</dbReference>
<evidence type="ECO:0000256" key="9">
    <source>
        <dbReference type="SAM" id="SignalP"/>
    </source>
</evidence>
<evidence type="ECO:0000256" key="3">
    <source>
        <dbReference type="ARBA" id="ARBA00022723"/>
    </source>
</evidence>
<comment type="caution">
    <text evidence="10">The sequence shown here is derived from an EMBL/GenBank/DDBJ whole genome shotgun (WGS) entry which is preliminary data.</text>
</comment>
<reference evidence="10 11" key="1">
    <citation type="submission" date="2018-11" db="EMBL/GenBank/DDBJ databases">
        <title>Sequencing the genomes of 1000 actinobacteria strains.</title>
        <authorList>
            <person name="Klenk H.-P."/>
        </authorList>
    </citation>
    <scope>NUCLEOTIDE SEQUENCE [LARGE SCALE GENOMIC DNA]</scope>
    <source>
        <strain evidence="10 11">DSM 44254</strain>
    </source>
</reference>
<keyword evidence="7" id="KW-1015">Disulfide bond</keyword>
<protein>
    <submittedName>
        <fullName evidence="10">Feruloyl esterase</fullName>
    </submittedName>
</protein>
<dbReference type="GO" id="GO:0046872">
    <property type="term" value="F:metal ion binding"/>
    <property type="evidence" value="ECO:0007669"/>
    <property type="project" value="UniProtKB-KW"/>
</dbReference>
<evidence type="ECO:0000256" key="7">
    <source>
        <dbReference type="ARBA" id="ARBA00023157"/>
    </source>
</evidence>
<accession>A0A3N1CXS4</accession>
<feature type="region of interest" description="Disordered" evidence="8">
    <location>
        <begin position="141"/>
        <end position="160"/>
    </location>
</feature>
<evidence type="ECO:0000313" key="10">
    <source>
        <dbReference type="EMBL" id="ROO86099.1"/>
    </source>
</evidence>
<comment type="similarity">
    <text evidence="1">Belongs to the tannase family.</text>
</comment>
<evidence type="ECO:0000256" key="1">
    <source>
        <dbReference type="ARBA" id="ARBA00006249"/>
    </source>
</evidence>
<evidence type="ECO:0000313" key="11">
    <source>
        <dbReference type="Proteomes" id="UP000272400"/>
    </source>
</evidence>
<evidence type="ECO:0000256" key="6">
    <source>
        <dbReference type="ARBA" id="ARBA00022837"/>
    </source>
</evidence>
<feature type="chain" id="PRO_5039518364" evidence="9">
    <location>
        <begin position="28"/>
        <end position="551"/>
    </location>
</feature>
<dbReference type="GO" id="GO:0052689">
    <property type="term" value="F:carboxylic ester hydrolase activity"/>
    <property type="evidence" value="ECO:0007669"/>
    <property type="project" value="UniProtKB-KW"/>
</dbReference>
<evidence type="ECO:0000256" key="8">
    <source>
        <dbReference type="SAM" id="MobiDB-lite"/>
    </source>
</evidence>